<dbReference type="EMBL" id="BRXR01000001">
    <property type="protein sequence ID" value="GLC30251.1"/>
    <property type="molecule type" value="Genomic_DNA"/>
</dbReference>
<dbReference type="PANTHER" id="PTHR43798:SF33">
    <property type="entry name" value="HYDROLASE, PUTATIVE (AFU_ORTHOLOGUE AFUA_2G14860)-RELATED"/>
    <property type="match status" value="1"/>
</dbReference>
<dbReference type="InterPro" id="IPR029058">
    <property type="entry name" value="AB_hydrolase_fold"/>
</dbReference>
<dbReference type="InterPro" id="IPR000639">
    <property type="entry name" value="Epox_hydrolase-like"/>
</dbReference>
<evidence type="ECO:0000313" key="2">
    <source>
        <dbReference type="EMBL" id="GLC30251.1"/>
    </source>
</evidence>
<dbReference type="Gene3D" id="3.40.50.1820">
    <property type="entry name" value="alpha/beta hydrolase"/>
    <property type="match status" value="1"/>
</dbReference>
<dbReference type="Pfam" id="PF00561">
    <property type="entry name" value="Abhydrolase_1"/>
    <property type="match status" value="1"/>
</dbReference>
<dbReference type="PANTHER" id="PTHR43798">
    <property type="entry name" value="MONOACYLGLYCEROL LIPASE"/>
    <property type="match status" value="1"/>
</dbReference>
<proteinExistence type="predicted"/>
<dbReference type="RefSeq" id="WP_264849517.1">
    <property type="nucleotide sequence ID" value="NZ_BRXR01000001.1"/>
</dbReference>
<accession>A0ABQ5N4W4</accession>
<dbReference type="InterPro" id="IPR000073">
    <property type="entry name" value="AB_hydrolase_1"/>
</dbReference>
<organism evidence="2 3">
    <name type="scientific">Clostridium omnivorum</name>
    <dbReference type="NCBI Taxonomy" id="1604902"/>
    <lineage>
        <taxon>Bacteria</taxon>
        <taxon>Bacillati</taxon>
        <taxon>Bacillota</taxon>
        <taxon>Clostridia</taxon>
        <taxon>Eubacteriales</taxon>
        <taxon>Clostridiaceae</taxon>
        <taxon>Clostridium</taxon>
    </lineage>
</organism>
<reference evidence="2 3" key="1">
    <citation type="journal article" date="2024" name="Int. J. Syst. Evol. Microbiol.">
        <title>Clostridium omnivorum sp. nov., isolated from anoxic soil under the treatment of reductive soil disinfestation.</title>
        <authorList>
            <person name="Ueki A."/>
            <person name="Tonouchi A."/>
            <person name="Kaku N."/>
            <person name="Honma S."/>
            <person name="Ueki K."/>
        </authorList>
    </citation>
    <scope>NUCLEOTIDE SEQUENCE [LARGE SCALE GENOMIC DNA]</scope>
    <source>
        <strain evidence="2 3">E14</strain>
    </source>
</reference>
<dbReference type="Proteomes" id="UP001208567">
    <property type="component" value="Unassembled WGS sequence"/>
</dbReference>
<dbReference type="InterPro" id="IPR050266">
    <property type="entry name" value="AB_hydrolase_sf"/>
</dbReference>
<sequence>METVKIYRSIAKLKSIDMFYFDTKTEGPVILCLHGRWGRAETWQDFIKHYGKQYRIIAPDQRGHGLSSKPEAEYTAKEMAEDVIELLNYLDIHSVILVGHSMGGAVAGYLAAVYPSYVNAVAILDMSAAESKKAEGERSWLTKDWPLPFATLNEAMSFIKEVSVSALEYQYFMNSLIETVEGYDMLFSPQAKAIGTVYYKEWFYLLPRIKCLALLIRSSSHEGVPDEDYIKMQSLLPNCIAYEMSHPDHNVQLANKEEFYGYFSEFLKRI</sequence>
<evidence type="ECO:0000313" key="3">
    <source>
        <dbReference type="Proteomes" id="UP001208567"/>
    </source>
</evidence>
<evidence type="ECO:0000259" key="1">
    <source>
        <dbReference type="Pfam" id="PF00561"/>
    </source>
</evidence>
<dbReference type="SUPFAM" id="SSF53474">
    <property type="entry name" value="alpha/beta-Hydrolases"/>
    <property type="match status" value="1"/>
</dbReference>
<dbReference type="PRINTS" id="PR00111">
    <property type="entry name" value="ABHYDROLASE"/>
</dbReference>
<gene>
    <name evidence="2" type="ORF">bsdE14_16610</name>
</gene>
<protein>
    <recommendedName>
        <fullName evidence="1">AB hydrolase-1 domain-containing protein</fullName>
    </recommendedName>
</protein>
<dbReference type="PRINTS" id="PR00412">
    <property type="entry name" value="EPOXHYDRLASE"/>
</dbReference>
<name>A0ABQ5N4W4_9CLOT</name>
<feature type="domain" description="AB hydrolase-1" evidence="1">
    <location>
        <begin position="28"/>
        <end position="252"/>
    </location>
</feature>
<comment type="caution">
    <text evidence="2">The sequence shown here is derived from an EMBL/GenBank/DDBJ whole genome shotgun (WGS) entry which is preliminary data.</text>
</comment>
<keyword evidence="3" id="KW-1185">Reference proteome</keyword>